<evidence type="ECO:0000313" key="4">
    <source>
        <dbReference type="EMBL" id="SJM94956.1"/>
    </source>
</evidence>
<dbReference type="PRINTS" id="PR00946">
    <property type="entry name" value="HGSCAVENGER"/>
</dbReference>
<dbReference type="Proteomes" id="UP000195667">
    <property type="component" value="Unassembled WGS sequence"/>
</dbReference>
<sequence>MKNIIFLLLLTQSGFLFAAEQSVVLSIPGMDCPVCPITIKKSLQKVAGVKSVDVSYESKTAAVTFDDQLSGLPDLLKATENVGYSSNLQDGKK</sequence>
<dbReference type="PROSITE" id="PS50846">
    <property type="entry name" value="HMA_2"/>
    <property type="match status" value="1"/>
</dbReference>
<dbReference type="RefSeq" id="WP_087144567.1">
    <property type="nucleotide sequence ID" value="NZ_FUKI01000139.1"/>
</dbReference>
<keyword evidence="5" id="KW-1185">Reference proteome</keyword>
<dbReference type="EMBL" id="FUKI01000139">
    <property type="protein sequence ID" value="SJM94956.1"/>
    <property type="molecule type" value="Genomic_DNA"/>
</dbReference>
<organism evidence="4 5">
    <name type="scientific">Crenothrix polyspora</name>
    <dbReference type="NCBI Taxonomy" id="360316"/>
    <lineage>
        <taxon>Bacteria</taxon>
        <taxon>Pseudomonadati</taxon>
        <taxon>Pseudomonadota</taxon>
        <taxon>Gammaproteobacteria</taxon>
        <taxon>Methylococcales</taxon>
        <taxon>Crenotrichaceae</taxon>
        <taxon>Crenothrix</taxon>
    </lineage>
</organism>
<dbReference type="Pfam" id="PF00403">
    <property type="entry name" value="HMA"/>
    <property type="match status" value="1"/>
</dbReference>
<evidence type="ECO:0000313" key="5">
    <source>
        <dbReference type="Proteomes" id="UP000195667"/>
    </source>
</evidence>
<dbReference type="GO" id="GO:0046872">
    <property type="term" value="F:metal ion binding"/>
    <property type="evidence" value="ECO:0007669"/>
    <property type="project" value="UniProtKB-KW"/>
</dbReference>
<reference evidence="5" key="1">
    <citation type="submission" date="2017-02" db="EMBL/GenBank/DDBJ databases">
        <authorList>
            <person name="Daims H."/>
        </authorList>
    </citation>
    <scope>NUCLEOTIDE SEQUENCE [LARGE SCALE GENOMIC DNA]</scope>
</reference>
<keyword evidence="1" id="KW-0479">Metal-binding</keyword>
<feature type="domain" description="HMA" evidence="3">
    <location>
        <begin position="21"/>
        <end position="87"/>
    </location>
</feature>
<evidence type="ECO:0000256" key="2">
    <source>
        <dbReference type="SAM" id="SignalP"/>
    </source>
</evidence>
<dbReference type="FunFam" id="3.30.70.100:FF:000001">
    <property type="entry name" value="ATPase copper transporting beta"/>
    <property type="match status" value="1"/>
</dbReference>
<feature type="signal peptide" evidence="2">
    <location>
        <begin position="1"/>
        <end position="18"/>
    </location>
</feature>
<dbReference type="AlphaFoldDB" id="A0A1R4HFG5"/>
<keyword evidence="2" id="KW-0732">Signal</keyword>
<dbReference type="InterPro" id="IPR006121">
    <property type="entry name" value="HMA_dom"/>
</dbReference>
<dbReference type="OrthoDB" id="7205933at2"/>
<dbReference type="Gene3D" id="3.30.70.100">
    <property type="match status" value="1"/>
</dbReference>
<feature type="chain" id="PRO_5012119495" evidence="2">
    <location>
        <begin position="19"/>
        <end position="93"/>
    </location>
</feature>
<protein>
    <submittedName>
        <fullName evidence="4">Mercuric transport protein periplasmic component</fullName>
    </submittedName>
</protein>
<name>A0A1R4HFG5_9GAMM</name>
<evidence type="ECO:0000256" key="1">
    <source>
        <dbReference type="ARBA" id="ARBA00022723"/>
    </source>
</evidence>
<accession>A0A1R4HFG5</accession>
<proteinExistence type="predicted"/>
<dbReference type="InterPro" id="IPR001802">
    <property type="entry name" value="MerP/CopZ"/>
</dbReference>
<dbReference type="InterPro" id="IPR036163">
    <property type="entry name" value="HMA_dom_sf"/>
</dbReference>
<dbReference type="SUPFAM" id="SSF55008">
    <property type="entry name" value="HMA, heavy metal-associated domain"/>
    <property type="match status" value="1"/>
</dbReference>
<gene>
    <name evidence="4" type="primary">merP</name>
    <name evidence="4" type="ORF">CRENPOLYSF1_610022</name>
</gene>
<dbReference type="CDD" id="cd00371">
    <property type="entry name" value="HMA"/>
    <property type="match status" value="1"/>
</dbReference>
<evidence type="ECO:0000259" key="3">
    <source>
        <dbReference type="PROSITE" id="PS50846"/>
    </source>
</evidence>